<feature type="domain" description="Bacterial type II secretion system protein E" evidence="4">
    <location>
        <begin position="392"/>
        <end position="406"/>
    </location>
</feature>
<dbReference type="EMBL" id="JAHJDP010000117">
    <property type="protein sequence ID" value="MBU2693236.1"/>
    <property type="molecule type" value="Genomic_DNA"/>
</dbReference>
<proteinExistence type="inferred from homology"/>
<dbReference type="GO" id="GO:0016887">
    <property type="term" value="F:ATP hydrolysis activity"/>
    <property type="evidence" value="ECO:0007669"/>
    <property type="project" value="TreeGrafter"/>
</dbReference>
<comment type="similarity">
    <text evidence="1">Belongs to the GSP E family.</text>
</comment>
<dbReference type="PANTHER" id="PTHR30258:SF1">
    <property type="entry name" value="PROTEIN TRANSPORT PROTEIN HOFB HOMOLOG"/>
    <property type="match status" value="1"/>
</dbReference>
<dbReference type="InterPro" id="IPR025874">
    <property type="entry name" value="DZR"/>
</dbReference>
<evidence type="ECO:0000256" key="2">
    <source>
        <dbReference type="ARBA" id="ARBA00022741"/>
    </source>
</evidence>
<dbReference type="Pfam" id="PF00437">
    <property type="entry name" value="T2SSE"/>
    <property type="match status" value="1"/>
</dbReference>
<dbReference type="Gene3D" id="3.40.50.300">
    <property type="entry name" value="P-loop containing nucleotide triphosphate hydrolases"/>
    <property type="match status" value="1"/>
</dbReference>
<dbReference type="PROSITE" id="PS00662">
    <property type="entry name" value="T2SP_E"/>
    <property type="match status" value="1"/>
</dbReference>
<dbReference type="SUPFAM" id="SSF160246">
    <property type="entry name" value="EspE N-terminal domain-like"/>
    <property type="match status" value="1"/>
</dbReference>
<dbReference type="GO" id="GO:0005524">
    <property type="term" value="F:ATP binding"/>
    <property type="evidence" value="ECO:0007669"/>
    <property type="project" value="UniProtKB-KW"/>
</dbReference>
<dbReference type="Pfam" id="PF12773">
    <property type="entry name" value="DZR"/>
    <property type="match status" value="1"/>
</dbReference>
<dbReference type="InterPro" id="IPR027417">
    <property type="entry name" value="P-loop_NTPase"/>
</dbReference>
<evidence type="ECO:0000313" key="5">
    <source>
        <dbReference type="EMBL" id="MBU2693236.1"/>
    </source>
</evidence>
<dbReference type="InterPro" id="IPR037257">
    <property type="entry name" value="T2SS_E_N_sf"/>
</dbReference>
<dbReference type="Proteomes" id="UP000777784">
    <property type="component" value="Unassembled WGS sequence"/>
</dbReference>
<dbReference type="GO" id="GO:0005886">
    <property type="term" value="C:plasma membrane"/>
    <property type="evidence" value="ECO:0007669"/>
    <property type="project" value="TreeGrafter"/>
</dbReference>
<name>A0A948W903_UNCEI</name>
<evidence type="ECO:0000259" key="4">
    <source>
        <dbReference type="PROSITE" id="PS00662"/>
    </source>
</evidence>
<evidence type="ECO:0000256" key="1">
    <source>
        <dbReference type="ARBA" id="ARBA00006611"/>
    </source>
</evidence>
<dbReference type="FunFam" id="3.40.50.300:FF:000398">
    <property type="entry name" value="Type IV pilus assembly ATPase PilB"/>
    <property type="match status" value="1"/>
</dbReference>
<dbReference type="AlphaFoldDB" id="A0A948W903"/>
<reference evidence="5" key="1">
    <citation type="submission" date="2021-05" db="EMBL/GenBank/DDBJ databases">
        <title>Energy efficiency and biological interactions define the core microbiome of deep oligotrophic groundwater.</title>
        <authorList>
            <person name="Mehrshad M."/>
            <person name="Lopez-Fernandez M."/>
            <person name="Bell E."/>
            <person name="Bernier-Latmani R."/>
            <person name="Bertilsson S."/>
            <person name="Dopson M."/>
        </authorList>
    </citation>
    <scope>NUCLEOTIDE SEQUENCE</scope>
    <source>
        <strain evidence="5">Modern_marine.mb.64</strain>
    </source>
</reference>
<organism evidence="5 6">
    <name type="scientific">Eiseniibacteriota bacterium</name>
    <dbReference type="NCBI Taxonomy" id="2212470"/>
    <lineage>
        <taxon>Bacteria</taxon>
        <taxon>Candidatus Eiseniibacteriota</taxon>
    </lineage>
</organism>
<comment type="caution">
    <text evidence="5">The sequence shown here is derived from an EMBL/GenBank/DDBJ whole genome shotgun (WGS) entry which is preliminary data.</text>
</comment>
<accession>A0A948W903</accession>
<dbReference type="InterPro" id="IPR007831">
    <property type="entry name" value="T2SS_GspE_N"/>
</dbReference>
<evidence type="ECO:0000313" key="6">
    <source>
        <dbReference type="Proteomes" id="UP000777784"/>
    </source>
</evidence>
<dbReference type="InterPro" id="IPR003593">
    <property type="entry name" value="AAA+_ATPase"/>
</dbReference>
<keyword evidence="3" id="KW-0067">ATP-binding</keyword>
<dbReference type="FunFam" id="3.30.300.160:FF:000002">
    <property type="entry name" value="Type II secretion system protein E"/>
    <property type="match status" value="1"/>
</dbReference>
<dbReference type="CDD" id="cd01129">
    <property type="entry name" value="PulE-GspE-like"/>
    <property type="match status" value="1"/>
</dbReference>
<dbReference type="SUPFAM" id="SSF52540">
    <property type="entry name" value="P-loop containing nucleoside triphosphate hydrolases"/>
    <property type="match status" value="1"/>
</dbReference>
<dbReference type="FunFam" id="3.30.450.90:FF:000001">
    <property type="entry name" value="Type II secretion system ATPase GspE"/>
    <property type="match status" value="1"/>
</dbReference>
<dbReference type="SMART" id="SM00382">
    <property type="entry name" value="AAA"/>
    <property type="match status" value="1"/>
</dbReference>
<dbReference type="InterPro" id="IPR001482">
    <property type="entry name" value="T2SS/T4SS_dom"/>
</dbReference>
<dbReference type="Gene3D" id="3.30.450.90">
    <property type="match status" value="1"/>
</dbReference>
<dbReference type="PANTHER" id="PTHR30258">
    <property type="entry name" value="TYPE II SECRETION SYSTEM PROTEIN GSPE-RELATED"/>
    <property type="match status" value="1"/>
</dbReference>
<dbReference type="Pfam" id="PF05157">
    <property type="entry name" value="MshEN"/>
    <property type="match status" value="1"/>
</dbReference>
<gene>
    <name evidence="5" type="primary">tadA</name>
    <name evidence="5" type="ORF">KJ970_20150</name>
</gene>
<protein>
    <submittedName>
        <fullName evidence="5">Flp pilus assembly complex ATPase component TadA</fullName>
    </submittedName>
</protein>
<evidence type="ECO:0000256" key="3">
    <source>
        <dbReference type="ARBA" id="ARBA00022840"/>
    </source>
</evidence>
<dbReference type="Gene3D" id="3.30.300.160">
    <property type="entry name" value="Type II secretion system, protein E, N-terminal domain"/>
    <property type="match status" value="1"/>
</dbReference>
<keyword evidence="2" id="KW-0547">Nucleotide-binding</keyword>
<sequence>MGALFMAKEAKKRIGELLIEMGVISEADFTKALEDRKDRKTRIGELLIEKGFCTDQDIALALASQLGLPIVDLKTYPVEPAAIEILNEKVAIKHLILPLSIEGKSLNIAVVDPLNLDAVEDIRFISGLHINLHLTTKSDIQWAIDRHYHIGSSVESLVQDISSEKRVIVLKAMEETEKGIEDLKKRSEAAPIVKMVDILISKAVEGKASDIHVEPTRDSLIVRNRIDGHLRVSTTLPKWVQGAVISRIKVMTQLDIAEKRMPQDGRLQVNVGDTICDLRVSTLPTAYGEKVVIRILDPKGLVVGVEKLGFSKENERRVTSLISKPQGIFLLTGPTGTGKTTTLYTCLAQIRSVEKNITTIEDPIEYDLEGINQVAINEKAGLNFANTLRSLLRQDPDVVMVGEMRDLETAQIAMQAALTGHLVFSTVHTRSCSGTITRLRELGIPSYLVSSTIIGIVAQRLVRRICPDCIEEDSPGPHDLKSLGIPETHAHNKIFYVGKGCPKCNGSGYKGRLGVHEVLVLSPPLRDLIVNDASEQAIKEAAMAEGMKTLLEDGIDKALNGQTTISELLRTVHMDDDIPTLCVRCGTYLRPGFVGCPMCGQRVNQTCALCQKTVKPEWNFCPYCTENLAVAGQNLNSA</sequence>